<gene>
    <name evidence="2" type="ordered locus">DGo_PC0015</name>
</gene>
<evidence type="ECO:0000313" key="3">
    <source>
        <dbReference type="Proteomes" id="UP000007575"/>
    </source>
</evidence>
<sequence length="106" mass="11559">MRPTWILLIVLPLLALGLWSAQVAAQHRQSSPEVYHISPTRVQQVTQACAQHLGQAGALVESEMGPGFTALTDGDVTQWDVIAGWRSPTGQVRSLSCKAREDRPVD</sequence>
<dbReference type="Proteomes" id="UP000007575">
    <property type="component" value="Plasmid P3"/>
</dbReference>
<feature type="chain" id="PRO_5003613188" evidence="1">
    <location>
        <begin position="26"/>
        <end position="106"/>
    </location>
</feature>
<dbReference type="KEGG" id="dgo:DGo_PC0015"/>
<dbReference type="EMBL" id="CP002194">
    <property type="protein sequence ID" value="AFD27807.1"/>
    <property type="molecule type" value="Genomic_DNA"/>
</dbReference>
<accession>H8H2R0</accession>
<keyword evidence="2" id="KW-0614">Plasmid</keyword>
<dbReference type="HOGENOM" id="CLU_2218767_0_0_0"/>
<keyword evidence="3" id="KW-1185">Reference proteome</keyword>
<feature type="signal peptide" evidence="1">
    <location>
        <begin position="1"/>
        <end position="25"/>
    </location>
</feature>
<name>H8H2R0_DEIGI</name>
<protein>
    <submittedName>
        <fullName evidence="2">Uncharacterized protein</fullName>
    </submittedName>
</protein>
<dbReference type="RefSeq" id="WP_014682717.1">
    <property type="nucleotide sequence ID" value="NC_017771.1"/>
</dbReference>
<reference evidence="2 3" key="1">
    <citation type="journal article" date="2012" name="PLoS ONE">
        <title>Genome sequence and transcriptome analysis of the radioresistant bacterium Deinococcus gobiensis: insights into the extreme environmental adaptations.</title>
        <authorList>
            <person name="Yuan M."/>
            <person name="Chen M."/>
            <person name="Zhang W."/>
            <person name="Lu W."/>
            <person name="Wang J."/>
            <person name="Yang M."/>
            <person name="Zhao P."/>
            <person name="Tang R."/>
            <person name="Li X."/>
            <person name="Hao Y."/>
            <person name="Zhou Z."/>
            <person name="Zhan Y."/>
            <person name="Yu H."/>
            <person name="Teng C."/>
            <person name="Yan Y."/>
            <person name="Ping S."/>
            <person name="Wang Y."/>
            <person name="Lin M."/>
        </authorList>
    </citation>
    <scope>NUCLEOTIDE SEQUENCE [LARGE SCALE GENOMIC DNA]</scope>
    <source>
        <strain evidence="3">DSM 21396 / JCM 16679 / CGMCC 1.7299 / I-0</strain>
        <plasmid evidence="2">P3</plasmid>
    </source>
</reference>
<dbReference type="AlphaFoldDB" id="H8H2R0"/>
<organism evidence="2 3">
    <name type="scientific">Deinococcus gobiensis (strain DSM 21396 / JCM 16679 / CGMCC 1.7299 / I-0)</name>
    <dbReference type="NCBI Taxonomy" id="745776"/>
    <lineage>
        <taxon>Bacteria</taxon>
        <taxon>Thermotogati</taxon>
        <taxon>Deinococcota</taxon>
        <taxon>Deinococci</taxon>
        <taxon>Deinococcales</taxon>
        <taxon>Deinococcaceae</taxon>
        <taxon>Deinococcus</taxon>
    </lineage>
</organism>
<keyword evidence="1" id="KW-0732">Signal</keyword>
<geneLocation type="plasmid" evidence="2 3">
    <name>P3</name>
</geneLocation>
<evidence type="ECO:0000256" key="1">
    <source>
        <dbReference type="SAM" id="SignalP"/>
    </source>
</evidence>
<proteinExistence type="predicted"/>
<evidence type="ECO:0000313" key="2">
    <source>
        <dbReference type="EMBL" id="AFD27807.1"/>
    </source>
</evidence>